<sequence length="324" mass="35787">MSNPWFRMYGDVINDPKVMRLPEAMRWRWVAFLCLASRNKGRLPPVADIAFALRMSDDDAGASVRQLCAAGLLDETEPGAYAPHNWEGRQYKSDSSTVRVREHRERLKREAEEAAAFDAPGNVAGNVSGNGGGNVSVTPQNRTEQSRTEQSSRSVDRSASEPKQIDLEEAIAAKRSSEPSRFDEFWQAYPRRDGPNPRKPAETRFNSLVKTGLDPAMLIAAARKLANDEQARGNVGTRFIPQACTWLNQQRWSDHAAVFALQTIGGEAAHEMPIEDAVRMFAKNGFWSRHAGPSPDLPGCRASAELLAKYGLAPDGRRLEVVAA</sequence>
<feature type="compositionally biased region" description="Polar residues" evidence="1">
    <location>
        <begin position="138"/>
        <end position="153"/>
    </location>
</feature>
<comment type="caution">
    <text evidence="2">The sequence shown here is derived from an EMBL/GenBank/DDBJ whole genome shotgun (WGS) entry which is preliminary data.</text>
</comment>
<dbReference type="EMBL" id="JABWSX010000001">
    <property type="protein sequence ID" value="NVL07954.1"/>
    <property type="molecule type" value="Genomic_DNA"/>
</dbReference>
<evidence type="ECO:0000256" key="1">
    <source>
        <dbReference type="SAM" id="MobiDB-lite"/>
    </source>
</evidence>
<gene>
    <name evidence="2" type="ORF">HU230_19825</name>
</gene>
<accession>A0A973WNE5</accession>
<feature type="compositionally biased region" description="Basic and acidic residues" evidence="1">
    <location>
        <begin position="154"/>
        <end position="165"/>
    </location>
</feature>
<reference evidence="2" key="1">
    <citation type="submission" date="2020-06" db="EMBL/GenBank/DDBJ databases">
        <title>Whole Genome Sequence of Bradyrhizobium sp. Strain 66S1MB.</title>
        <authorList>
            <person name="Bromfield E."/>
            <person name="Cloutier S."/>
        </authorList>
    </citation>
    <scope>NUCLEOTIDE SEQUENCE</scope>
    <source>
        <strain evidence="2">66S1MB</strain>
    </source>
</reference>
<evidence type="ECO:0000313" key="2">
    <source>
        <dbReference type="EMBL" id="NVL07954.1"/>
    </source>
</evidence>
<dbReference type="RefSeq" id="WP_176531550.1">
    <property type="nucleotide sequence ID" value="NZ_CP088022.1"/>
</dbReference>
<proteinExistence type="predicted"/>
<organism evidence="2">
    <name type="scientific">Bradyrhizobium quebecense</name>
    <dbReference type="NCBI Taxonomy" id="2748629"/>
    <lineage>
        <taxon>Bacteria</taxon>
        <taxon>Pseudomonadati</taxon>
        <taxon>Pseudomonadota</taxon>
        <taxon>Alphaproteobacteria</taxon>
        <taxon>Hyphomicrobiales</taxon>
        <taxon>Nitrobacteraceae</taxon>
        <taxon>Bradyrhizobium</taxon>
    </lineage>
</organism>
<dbReference type="AlphaFoldDB" id="A0A973WNE5"/>
<feature type="compositionally biased region" description="Basic and acidic residues" evidence="1">
    <location>
        <begin position="99"/>
        <end position="112"/>
    </location>
</feature>
<name>A0A973WNE5_9BRAD</name>
<protein>
    <recommendedName>
        <fullName evidence="3">Helix-turn-helix domain-containing protein</fullName>
    </recommendedName>
</protein>
<evidence type="ECO:0008006" key="3">
    <source>
        <dbReference type="Google" id="ProtNLM"/>
    </source>
</evidence>
<feature type="region of interest" description="Disordered" evidence="1">
    <location>
        <begin position="81"/>
        <end position="165"/>
    </location>
</feature>